<dbReference type="Gene3D" id="2.130.10.10">
    <property type="entry name" value="YVTN repeat-like/Quinoprotein amine dehydrogenase"/>
    <property type="match status" value="2"/>
</dbReference>
<dbReference type="PROSITE" id="PS50097">
    <property type="entry name" value="BTB"/>
    <property type="match status" value="1"/>
</dbReference>
<dbReference type="PANTHER" id="PTHR14604">
    <property type="entry name" value="WD40 REPEAT PF20"/>
    <property type="match status" value="1"/>
</dbReference>
<dbReference type="PANTHER" id="PTHR14604:SF3">
    <property type="entry name" value="SPERM-ASSOCIATED ANTIGEN 16 PROTEIN"/>
    <property type="match status" value="1"/>
</dbReference>
<dbReference type="SUPFAM" id="SSF50978">
    <property type="entry name" value="WD40 repeat-like"/>
    <property type="match status" value="1"/>
</dbReference>
<evidence type="ECO:0000313" key="3">
    <source>
        <dbReference type="EMBL" id="BCS83595.1"/>
    </source>
</evidence>
<organism evidence="3 4">
    <name type="scientific">Cotonvirus japonicus</name>
    <dbReference type="NCBI Taxonomy" id="2811091"/>
    <lineage>
        <taxon>Viruses</taxon>
        <taxon>Varidnaviria</taxon>
        <taxon>Bamfordvirae</taxon>
        <taxon>Nucleocytoviricota</taxon>
        <taxon>Megaviricetes</taxon>
        <taxon>Imitervirales</taxon>
        <taxon>Mimiviridae</taxon>
        <taxon>Megamimivirinae</taxon>
        <taxon>Cotonvirus</taxon>
        <taxon>Cotonvirus japonicum</taxon>
    </lineage>
</organism>
<name>A0ABM7NTU3_9VIRU</name>
<dbReference type="InterPro" id="IPR024977">
    <property type="entry name" value="Apc4-like_WD40_dom"/>
</dbReference>
<dbReference type="GeneID" id="80558800"/>
<accession>A0ABM7NTU3</accession>
<reference evidence="3 4" key="1">
    <citation type="submission" date="2021-02" db="EMBL/GenBank/DDBJ databases">
        <title>Cotonvirus japonicus, which uses Golgi apparatus of host cells for its virion factory, phylogenetically links tailed tupanvirus and icosahedral mimivirus.</title>
        <authorList>
            <person name="Takahashi H."/>
            <person name="Fukaya S."/>
            <person name="Song C."/>
            <person name="Murata K."/>
            <person name="Takemura M."/>
        </authorList>
    </citation>
    <scope>NUCLEOTIDE SEQUENCE [LARGE SCALE GENOMIC DNA]</scope>
</reference>
<dbReference type="InterPro" id="IPR036322">
    <property type="entry name" value="WD40_repeat_dom_sf"/>
</dbReference>
<dbReference type="Proteomes" id="UP001321479">
    <property type="component" value="Segment"/>
</dbReference>
<dbReference type="InterPro" id="IPR001680">
    <property type="entry name" value="WD40_rpt"/>
</dbReference>
<evidence type="ECO:0000256" key="1">
    <source>
        <dbReference type="ARBA" id="ARBA00006497"/>
    </source>
</evidence>
<evidence type="ECO:0000259" key="2">
    <source>
        <dbReference type="PROSITE" id="PS50097"/>
    </source>
</evidence>
<dbReference type="Gene3D" id="3.30.710.10">
    <property type="entry name" value="Potassium Channel Kv1.1, Chain A"/>
    <property type="match status" value="1"/>
</dbReference>
<dbReference type="InterPro" id="IPR050995">
    <property type="entry name" value="WD-F-box_domain-protein"/>
</dbReference>
<proteinExistence type="inferred from homology"/>
<evidence type="ECO:0000313" key="4">
    <source>
        <dbReference type="Proteomes" id="UP001321479"/>
    </source>
</evidence>
<dbReference type="InterPro" id="IPR000210">
    <property type="entry name" value="BTB/POZ_dom"/>
</dbReference>
<dbReference type="RefSeq" id="YP_010842203.1">
    <property type="nucleotide sequence ID" value="NC_079139.1"/>
</dbReference>
<dbReference type="EMBL" id="AP024483">
    <property type="protein sequence ID" value="BCS83595.1"/>
    <property type="molecule type" value="Genomic_DNA"/>
</dbReference>
<feature type="domain" description="BTB" evidence="2">
    <location>
        <begin position="24"/>
        <end position="102"/>
    </location>
</feature>
<sequence length="497" mass="56785">MNKNINSPLNFDTLFSLSQDSKFSDLELTIRNDVNLTNLPDEQDIIVHVHKCILYSSSTYFKNLFTLCLESNLDKITIKVPNSLVVNDIIASFYGQTINSTDYPNWLYNLEYIKCCDYLDIKFDTKIVSNLVVPEKYFEYLMSIAELTNSDDNFTKCLVNNIPNGYDLLKLSGDLFDKLIKYDSLIISCNKNTINVHRVLNKSLISTYTMKGKSILNMSYSPIKKLLATANSNGTIKIFSIPSLELIKTLKIKKNTQYYFCKCVCFSHDGLKLASGFGGSNSVIKIWDTTTWKISKKIKINCPYITNIQFTSKNKIAVSCCDNYARGVVSLFNLNTNKETEKYGNSFDICGFLFNESKQLITIDENSIISIWYKNNKLPHKMINPKKYCEKINDISTFRYDDRYKLTDINSSPDKKYFVVSSNVGDIIVYDSRSPKNILIMNNADATSIVNAYFSGNYIITIDCNGKVKTWSGETGEMTNEFNSSLTKVRQMLHVQY</sequence>
<comment type="similarity">
    <text evidence="1">Belongs to the mimivirus BTB/WD family.</text>
</comment>
<dbReference type="Pfam" id="PF00651">
    <property type="entry name" value="BTB"/>
    <property type="match status" value="1"/>
</dbReference>
<dbReference type="Pfam" id="PF12894">
    <property type="entry name" value="ANAPC4_WD40"/>
    <property type="match status" value="1"/>
</dbReference>
<keyword evidence="4" id="KW-1185">Reference proteome</keyword>
<dbReference type="SUPFAM" id="SSF54695">
    <property type="entry name" value="POZ domain"/>
    <property type="match status" value="1"/>
</dbReference>
<dbReference type="CDD" id="cd18186">
    <property type="entry name" value="BTB_POZ_ZBTB_KLHL-like"/>
    <property type="match status" value="1"/>
</dbReference>
<dbReference type="Pfam" id="PF00400">
    <property type="entry name" value="WD40"/>
    <property type="match status" value="1"/>
</dbReference>
<protein>
    <submittedName>
        <fullName evidence="3">BTB/POZ domain-containing protein</fullName>
    </submittedName>
</protein>
<dbReference type="InterPro" id="IPR011333">
    <property type="entry name" value="SKP1/BTB/POZ_sf"/>
</dbReference>
<dbReference type="SMART" id="SM00320">
    <property type="entry name" value="WD40"/>
    <property type="match status" value="6"/>
</dbReference>
<dbReference type="InterPro" id="IPR015943">
    <property type="entry name" value="WD40/YVTN_repeat-like_dom_sf"/>
</dbReference>